<reference evidence="1 2" key="1">
    <citation type="submission" date="2019-09" db="EMBL/GenBank/DDBJ databases">
        <title>The hologenome of the rock-dwelling lichen Lasallia pustulata.</title>
        <authorList>
            <person name="Greshake Tzovaras B."/>
            <person name="Segers F."/>
            <person name="Bicker A."/>
            <person name="Dal Grande F."/>
            <person name="Otte J."/>
            <person name="Hankeln T."/>
            <person name="Schmitt I."/>
            <person name="Ebersberger I."/>
        </authorList>
    </citation>
    <scope>NUCLEOTIDE SEQUENCE [LARGE SCALE GENOMIC DNA]</scope>
    <source>
        <strain evidence="1">A1-1</strain>
    </source>
</reference>
<comment type="caution">
    <text evidence="1">The sequence shown here is derived from an EMBL/GenBank/DDBJ whole genome shotgun (WGS) entry which is preliminary data.</text>
</comment>
<proteinExistence type="predicted"/>
<dbReference type="OrthoDB" id="62952at2759"/>
<dbReference type="Proteomes" id="UP000324767">
    <property type="component" value="Unassembled WGS sequence"/>
</dbReference>
<protein>
    <submittedName>
        <fullName evidence="1">Uncharacterized protein</fullName>
    </submittedName>
</protein>
<dbReference type="PANTHER" id="PTHR42085:SF7">
    <property type="entry name" value="F-BOX DOMAIN-CONTAINING PROTEIN"/>
    <property type="match status" value="1"/>
</dbReference>
<name>A0A5M8PS54_9LECA</name>
<dbReference type="EMBL" id="VXIT01000005">
    <property type="protein sequence ID" value="KAA6412396.1"/>
    <property type="molecule type" value="Genomic_DNA"/>
</dbReference>
<gene>
    <name evidence="1" type="ORF">FRX48_03386</name>
</gene>
<dbReference type="PANTHER" id="PTHR42085">
    <property type="entry name" value="F-BOX DOMAIN-CONTAINING PROTEIN"/>
    <property type="match status" value="1"/>
</dbReference>
<organism evidence="1 2">
    <name type="scientific">Lasallia pustulata</name>
    <dbReference type="NCBI Taxonomy" id="136370"/>
    <lineage>
        <taxon>Eukaryota</taxon>
        <taxon>Fungi</taxon>
        <taxon>Dikarya</taxon>
        <taxon>Ascomycota</taxon>
        <taxon>Pezizomycotina</taxon>
        <taxon>Lecanoromycetes</taxon>
        <taxon>OSLEUM clade</taxon>
        <taxon>Umbilicariomycetidae</taxon>
        <taxon>Umbilicariales</taxon>
        <taxon>Umbilicariaceae</taxon>
        <taxon>Lasallia</taxon>
    </lineage>
</organism>
<dbReference type="InterPro" id="IPR038883">
    <property type="entry name" value="AN11006-like"/>
</dbReference>
<dbReference type="AlphaFoldDB" id="A0A5M8PS54"/>
<evidence type="ECO:0000313" key="2">
    <source>
        <dbReference type="Proteomes" id="UP000324767"/>
    </source>
</evidence>
<sequence>MVSISVYGYDQAMLERAEKSGLSSKEELHGRELHENMAGMQVEESSTRCALLALPFELRRGIYEYLLPTTLETVHKGTVWIRGSTTIMTANKQIYAESTAIMYGTSAFLLDIEWDCITFAYQWLLPTNLVPKRTLAFPEHLTSRTVALIRKLYVRVHHVDSYTGMVKYNYSGHGLTDGVRDQVATFCTLLRGLPEITKLSIELRDGSATLGLGQGVLEPFLTLKNTREVNVIGSVTPEYGEHISRRLNDAYTRNSFLRLPREIRDKVYRYLFQPDVHPLYSSKVRPYDSEHCISSVRGHLLPKRYIQIQPLETSMIYTSRLVHAEATPMLYQKRRFYVIVLGDKWTFGEIPRPYCAHGPCKFELPMDAIRKRAFFNSYHLVFSPGYILFLRKGGLSFPTQAKCKLFGKLLQEHPHIETLLLDFSNSRLEEHIRHSGDTEKDVEEVFDELWKVRGVRKVKIRGLPKQMAARLTILLESPRI</sequence>
<evidence type="ECO:0000313" key="1">
    <source>
        <dbReference type="EMBL" id="KAA6412396.1"/>
    </source>
</evidence>
<accession>A0A5M8PS54</accession>